<evidence type="ECO:0000256" key="1">
    <source>
        <dbReference type="ARBA" id="ARBA00004141"/>
    </source>
</evidence>
<keyword evidence="8" id="KW-1185">Reference proteome</keyword>
<dbReference type="PANTHER" id="PTHR19282">
    <property type="entry name" value="TETRASPANIN"/>
    <property type="match status" value="1"/>
</dbReference>
<name>A0A2I0UP31_LIMLA</name>
<reference evidence="8" key="1">
    <citation type="submission" date="2017-11" db="EMBL/GenBank/DDBJ databases">
        <authorList>
            <person name="Lima N.C."/>
            <person name="Parody-Merino A.M."/>
            <person name="Battley P.F."/>
            <person name="Fidler A.E."/>
            <person name="Prosdocimi F."/>
        </authorList>
    </citation>
    <scope>NUCLEOTIDE SEQUENCE [LARGE SCALE GENOMIC DNA]</scope>
</reference>
<feature type="transmembrane region" description="Helical" evidence="6">
    <location>
        <begin position="55"/>
        <end position="75"/>
    </location>
</feature>
<evidence type="ECO:0000256" key="4">
    <source>
        <dbReference type="ARBA" id="ARBA00022989"/>
    </source>
</evidence>
<comment type="subcellular location">
    <subcellularLocation>
        <location evidence="1">Membrane</location>
        <topology evidence="1">Multi-pass membrane protein</topology>
    </subcellularLocation>
</comment>
<reference evidence="8" key="2">
    <citation type="submission" date="2017-12" db="EMBL/GenBank/DDBJ databases">
        <title>Genome sequence of the Bar-tailed Godwit (Limosa lapponica baueri).</title>
        <authorList>
            <person name="Lima N.C.B."/>
            <person name="Parody-Merino A.M."/>
            <person name="Battley P.F."/>
            <person name="Fidler A.E."/>
            <person name="Prosdocimi F."/>
        </authorList>
    </citation>
    <scope>NUCLEOTIDE SEQUENCE [LARGE SCALE GENOMIC DNA]</scope>
</reference>
<feature type="transmembrane region" description="Helical" evidence="6">
    <location>
        <begin position="12"/>
        <end position="35"/>
    </location>
</feature>
<keyword evidence="5 6" id="KW-0472">Membrane</keyword>
<evidence type="ECO:0000313" key="7">
    <source>
        <dbReference type="EMBL" id="PKU47792.1"/>
    </source>
</evidence>
<dbReference type="SUPFAM" id="SSF48652">
    <property type="entry name" value="Tetraspanin"/>
    <property type="match status" value="1"/>
</dbReference>
<dbReference type="AlphaFoldDB" id="A0A2I0UP31"/>
<dbReference type="InterPro" id="IPR018503">
    <property type="entry name" value="Tetraspanin_CS"/>
</dbReference>
<evidence type="ECO:0000256" key="2">
    <source>
        <dbReference type="ARBA" id="ARBA00006840"/>
    </source>
</evidence>
<feature type="transmembrane region" description="Helical" evidence="6">
    <location>
        <begin position="82"/>
        <end position="106"/>
    </location>
</feature>
<gene>
    <name evidence="7" type="ORF">llap_1901</name>
</gene>
<dbReference type="Gene3D" id="1.10.1450.10">
    <property type="entry name" value="Tetraspanin"/>
    <property type="match status" value="1"/>
</dbReference>
<dbReference type="PRINTS" id="PR00259">
    <property type="entry name" value="TMFOUR"/>
</dbReference>
<dbReference type="GO" id="GO:0005886">
    <property type="term" value="C:plasma membrane"/>
    <property type="evidence" value="ECO:0007669"/>
    <property type="project" value="TreeGrafter"/>
</dbReference>
<dbReference type="InterPro" id="IPR018499">
    <property type="entry name" value="Tetraspanin/Peripherin"/>
</dbReference>
<dbReference type="Proteomes" id="UP000233556">
    <property type="component" value="Unassembled WGS sequence"/>
</dbReference>
<evidence type="ECO:0000256" key="5">
    <source>
        <dbReference type="ARBA" id="ARBA00023136"/>
    </source>
</evidence>
<dbReference type="OrthoDB" id="5982705at2759"/>
<evidence type="ECO:0000256" key="3">
    <source>
        <dbReference type="ARBA" id="ARBA00022692"/>
    </source>
</evidence>
<dbReference type="Pfam" id="PF00335">
    <property type="entry name" value="Tetraspanin"/>
    <property type="match status" value="1"/>
</dbReference>
<evidence type="ECO:0000256" key="6">
    <source>
        <dbReference type="SAM" id="Phobius"/>
    </source>
</evidence>
<keyword evidence="4 6" id="KW-1133">Transmembrane helix</keyword>
<proteinExistence type="inferred from homology"/>
<accession>A0A2I0UP31</accession>
<dbReference type="EMBL" id="KZ505669">
    <property type="protein sequence ID" value="PKU47792.1"/>
    <property type="molecule type" value="Genomic_DNA"/>
</dbReference>
<dbReference type="PANTHER" id="PTHR19282:SF380">
    <property type="entry name" value="TETRASPANIN-8"/>
    <property type="match status" value="1"/>
</dbReference>
<comment type="similarity">
    <text evidence="2">Belongs to the tetraspanin (TM4SF) family.</text>
</comment>
<dbReference type="InterPro" id="IPR008952">
    <property type="entry name" value="Tetraspanin_EC2_sf"/>
</dbReference>
<keyword evidence="3 6" id="KW-0812">Transmembrane</keyword>
<organism evidence="7 8">
    <name type="scientific">Limosa lapponica baueri</name>
    <dbReference type="NCBI Taxonomy" id="1758121"/>
    <lineage>
        <taxon>Eukaryota</taxon>
        <taxon>Metazoa</taxon>
        <taxon>Chordata</taxon>
        <taxon>Craniata</taxon>
        <taxon>Vertebrata</taxon>
        <taxon>Euteleostomi</taxon>
        <taxon>Archelosauria</taxon>
        <taxon>Archosauria</taxon>
        <taxon>Dinosauria</taxon>
        <taxon>Saurischia</taxon>
        <taxon>Theropoda</taxon>
        <taxon>Coelurosauria</taxon>
        <taxon>Aves</taxon>
        <taxon>Neognathae</taxon>
        <taxon>Neoaves</taxon>
        <taxon>Charadriiformes</taxon>
        <taxon>Scolopacidae</taxon>
        <taxon>Limosa</taxon>
    </lineage>
</organism>
<protein>
    <submittedName>
        <fullName evidence="7">Tetraspanin-8</fullName>
    </submittedName>
</protein>
<dbReference type="PROSITE" id="PS00421">
    <property type="entry name" value="TM4_1"/>
    <property type="match status" value="1"/>
</dbReference>
<evidence type="ECO:0000313" key="8">
    <source>
        <dbReference type="Proteomes" id="UP000233556"/>
    </source>
</evidence>
<sequence>MAGVSSCMKYSMFIFNFLFWVCGVVILGVSVWIRVSEAAQEEFDIDHSLLSGADLLIAVGAIIMVLGFLGCCGAIKESRCMLLLFFIGLLLILILQVTGGILGAMYKSQVETSLNKTLLQTVHLLQNSTKEAEVFQEKFHKFERRHQCCGVLIGPADWGQNFNKPVGNIRACACEIENPLADLCIMYEDRYIYKMPCREVIMEYINSHLLTIMGIAFGLAIIEGVHMGVTPPEAESPSTAANHLVVADWSGESHAPRQLCLWGRQTDGVKSKDHVATGLRTSEKEVNENAIPNCNWERNPGSQNVNYMNWNVIGMTRQKFTTQPDGKPDGSLEPLAN</sequence>